<dbReference type="Proteomes" id="UP001172743">
    <property type="component" value="Unassembled WGS sequence"/>
</dbReference>
<dbReference type="Pfam" id="PF13392">
    <property type="entry name" value="HNH_3"/>
    <property type="match status" value="1"/>
</dbReference>
<dbReference type="Gene3D" id="3.90.75.20">
    <property type="match status" value="1"/>
</dbReference>
<dbReference type="GO" id="GO:0004519">
    <property type="term" value="F:endonuclease activity"/>
    <property type="evidence" value="ECO:0007669"/>
    <property type="project" value="UniProtKB-KW"/>
</dbReference>
<evidence type="ECO:0000313" key="2">
    <source>
        <dbReference type="EMBL" id="MDN4492883.1"/>
    </source>
</evidence>
<dbReference type="InterPro" id="IPR044925">
    <property type="entry name" value="His-Me_finger_sf"/>
</dbReference>
<evidence type="ECO:0000313" key="3">
    <source>
        <dbReference type="Proteomes" id="UP001172743"/>
    </source>
</evidence>
<keyword evidence="2" id="KW-0540">Nuclease</keyword>
<reference evidence="2" key="1">
    <citation type="submission" date="2023-07" db="EMBL/GenBank/DDBJ databases">
        <title>Ureibacillus sp. isolated from freshwater well.</title>
        <authorList>
            <person name="Kirdat K."/>
            <person name="Bhatt A."/>
            <person name="Teware R."/>
            <person name="Bhavsar Y."/>
            <person name="Yadav A."/>
        </authorList>
    </citation>
    <scope>NUCLEOTIDE SEQUENCE</scope>
    <source>
        <strain evidence="2">BA0131</strain>
    </source>
</reference>
<keyword evidence="2" id="KW-0255">Endonuclease</keyword>
<dbReference type="InterPro" id="IPR010902">
    <property type="entry name" value="NUMOD4"/>
</dbReference>
<feature type="domain" description="HNH nuclease" evidence="1">
    <location>
        <begin position="56"/>
        <end position="104"/>
    </location>
</feature>
<name>A0ABT8GN91_9BACL</name>
<protein>
    <submittedName>
        <fullName evidence="2">NUMOD4 motif-containing HNH endonuclease</fullName>
    </submittedName>
</protein>
<dbReference type="RefSeq" id="WP_301137114.1">
    <property type="nucleotide sequence ID" value="NZ_JAUHTQ010000003.1"/>
</dbReference>
<dbReference type="InterPro" id="IPR003615">
    <property type="entry name" value="HNH_nuc"/>
</dbReference>
<organism evidence="2 3">
    <name type="scientific">Ureibacillus aquaedulcis</name>
    <dbReference type="NCBI Taxonomy" id="3058421"/>
    <lineage>
        <taxon>Bacteria</taxon>
        <taxon>Bacillati</taxon>
        <taxon>Bacillota</taxon>
        <taxon>Bacilli</taxon>
        <taxon>Bacillales</taxon>
        <taxon>Caryophanaceae</taxon>
        <taxon>Ureibacillus</taxon>
    </lineage>
</organism>
<dbReference type="SUPFAM" id="SSF54060">
    <property type="entry name" value="His-Me finger endonucleases"/>
    <property type="match status" value="1"/>
</dbReference>
<evidence type="ECO:0000259" key="1">
    <source>
        <dbReference type="SMART" id="SM00507"/>
    </source>
</evidence>
<proteinExistence type="predicted"/>
<accession>A0ABT8GN91</accession>
<dbReference type="SMART" id="SM00507">
    <property type="entry name" value="HNHc"/>
    <property type="match status" value="1"/>
</dbReference>
<gene>
    <name evidence="2" type="ORF">QYB95_04970</name>
</gene>
<keyword evidence="2" id="KW-0378">Hydrolase</keyword>
<keyword evidence="3" id="KW-1185">Reference proteome</keyword>
<comment type="caution">
    <text evidence="2">The sequence shown here is derived from an EMBL/GenBank/DDBJ whole genome shotgun (WGS) entry which is preliminary data.</text>
</comment>
<dbReference type="EMBL" id="JAUHTQ010000003">
    <property type="protein sequence ID" value="MDN4492883.1"/>
    <property type="molecule type" value="Genomic_DNA"/>
</dbReference>
<dbReference type="Pfam" id="PF07463">
    <property type="entry name" value="NUMOD4"/>
    <property type="match status" value="1"/>
</dbReference>
<sequence length="260" mass="30055">MEKEIWKQFEETDKKIYFVSTKGNVKSVDKVKGNEYLMKPNKNKGGYLRVHIGGNVKKEFLIHRLVGQAFIPNPENKSEINHIDGNKENNRVENLEWNTRKENVHHAHEMGLATSGYTPAIVLDSNGIEIARYDLISKALSSYNGRNIHFNDDVQIIGNVIVMKQACYDQLSEDEVLNICFNCFKRMTEFAYVVDGQMVDNSVQTAEMINYNQSPLIQRTKDKWSTNINEHEVSRFKNKIGVLNDNHSKEKPTYEQIRID</sequence>